<evidence type="ECO:0000256" key="5">
    <source>
        <dbReference type="SAM" id="MobiDB-lite"/>
    </source>
</evidence>
<feature type="region of interest" description="Disordered" evidence="5">
    <location>
        <begin position="353"/>
        <end position="399"/>
    </location>
</feature>
<dbReference type="Proteomes" id="UP000275356">
    <property type="component" value="Unassembled WGS sequence"/>
</dbReference>
<comment type="caution">
    <text evidence="9">The sequence shown here is derived from an EMBL/GenBank/DDBJ whole genome shotgun (WGS) entry which is preliminary data.</text>
</comment>
<feature type="transmembrane region" description="Helical" evidence="6">
    <location>
        <begin position="229"/>
        <end position="248"/>
    </location>
</feature>
<dbReference type="EMBL" id="RKHQ01000002">
    <property type="protein sequence ID" value="ROR93523.1"/>
    <property type="molecule type" value="Genomic_DNA"/>
</dbReference>
<evidence type="ECO:0000259" key="8">
    <source>
        <dbReference type="Pfam" id="PF04138"/>
    </source>
</evidence>
<sequence length="399" mass="41632">MSAGSSTERPLWVLVPAYEPDHRLVDLVAALAARLPLARVLVVDDGSGEAYAEPFGLVAAAGGVVVQHARNYGKAEALRTGMAAILERAPGADIVCVDCDGQHLPRDVARVADELARLRALGAAPGLVLGCRSFDGAVPLRSRVGNRATTALVELATGQRIDDTQTGLRGIPAELVPWLLAIPGERFAWELTVLLRAGRDGVRIHTVPIETVYLDHNASSHFRPVLDSVRVLAPLLLFAASSLAAAVLDVVGVLVLSALTGSLALAVVGARLASATVNFTINRRTVFRAGGPVRPQLVRYAALAVVLLAAGYGGIRLLTDAGLPLLVAKLTTDGVLFVASFLVQRDHVFGPEAAQAPDGSSTLTTKSDDGVHGRTSQAASRSDSRSPAELTSASNDARS</sequence>
<protein>
    <submittedName>
        <fullName evidence="9">Glycosyl transferase family 2</fullName>
    </submittedName>
</protein>
<comment type="subcellular location">
    <subcellularLocation>
        <location evidence="1">Membrane</location>
        <topology evidence="1">Multi-pass membrane protein</topology>
    </subcellularLocation>
</comment>
<evidence type="ECO:0000256" key="3">
    <source>
        <dbReference type="ARBA" id="ARBA00022989"/>
    </source>
</evidence>
<evidence type="ECO:0000313" key="10">
    <source>
        <dbReference type="Proteomes" id="UP000275356"/>
    </source>
</evidence>
<feature type="domain" description="Glycosyltransferase 2-like" evidence="7">
    <location>
        <begin position="13"/>
        <end position="128"/>
    </location>
</feature>
<dbReference type="PANTHER" id="PTHR10859:SF114">
    <property type="entry name" value="DOLICHOL-PHOSPHATE MANNOSYLTRANSFERASE"/>
    <property type="match status" value="1"/>
</dbReference>
<dbReference type="GO" id="GO:0016740">
    <property type="term" value="F:transferase activity"/>
    <property type="evidence" value="ECO:0007669"/>
    <property type="project" value="UniProtKB-KW"/>
</dbReference>
<feature type="transmembrane region" description="Helical" evidence="6">
    <location>
        <begin position="297"/>
        <end position="315"/>
    </location>
</feature>
<dbReference type="InterPro" id="IPR001173">
    <property type="entry name" value="Glyco_trans_2-like"/>
</dbReference>
<feature type="domain" description="GtrA/DPMS transmembrane" evidence="8">
    <location>
        <begin position="238"/>
        <end position="349"/>
    </location>
</feature>
<evidence type="ECO:0000313" key="9">
    <source>
        <dbReference type="EMBL" id="ROR93523.1"/>
    </source>
</evidence>
<accession>A0A3N2D196</accession>
<dbReference type="Pfam" id="PF04138">
    <property type="entry name" value="GtrA_DPMS_TM"/>
    <property type="match status" value="1"/>
</dbReference>
<reference evidence="9 10" key="1">
    <citation type="submission" date="2018-11" db="EMBL/GenBank/DDBJ databases">
        <title>Sequencing the genomes of 1000 actinobacteria strains.</title>
        <authorList>
            <person name="Klenk H.-P."/>
        </authorList>
    </citation>
    <scope>NUCLEOTIDE SEQUENCE [LARGE SCALE GENOMIC DNA]</scope>
    <source>
        <strain evidence="9 10">DSM 13521</strain>
    </source>
</reference>
<dbReference type="InterPro" id="IPR007267">
    <property type="entry name" value="GtrA_DPMS_TM"/>
</dbReference>
<evidence type="ECO:0000256" key="2">
    <source>
        <dbReference type="ARBA" id="ARBA00022692"/>
    </source>
</evidence>
<evidence type="ECO:0000259" key="7">
    <source>
        <dbReference type="Pfam" id="PF00535"/>
    </source>
</evidence>
<feature type="compositionally biased region" description="Polar residues" evidence="5">
    <location>
        <begin position="389"/>
        <end position="399"/>
    </location>
</feature>
<name>A0A3N2D196_9MICO</name>
<organism evidence="9 10">
    <name type="scientific">Salana multivorans</name>
    <dbReference type="NCBI Taxonomy" id="120377"/>
    <lineage>
        <taxon>Bacteria</taxon>
        <taxon>Bacillati</taxon>
        <taxon>Actinomycetota</taxon>
        <taxon>Actinomycetes</taxon>
        <taxon>Micrococcales</taxon>
        <taxon>Beutenbergiaceae</taxon>
        <taxon>Salana</taxon>
    </lineage>
</organism>
<keyword evidence="2 6" id="KW-0812">Transmembrane</keyword>
<dbReference type="OrthoDB" id="9810303at2"/>
<dbReference type="CDD" id="cd04179">
    <property type="entry name" value="DPM_DPG-synthase_like"/>
    <property type="match status" value="1"/>
</dbReference>
<gene>
    <name evidence="9" type="ORF">EDD28_2939</name>
</gene>
<feature type="transmembrane region" description="Helical" evidence="6">
    <location>
        <begin position="254"/>
        <end position="277"/>
    </location>
</feature>
<dbReference type="GO" id="GO:0006487">
    <property type="term" value="P:protein N-linked glycosylation"/>
    <property type="evidence" value="ECO:0007669"/>
    <property type="project" value="TreeGrafter"/>
</dbReference>
<dbReference type="AlphaFoldDB" id="A0A3N2D196"/>
<dbReference type="InterPro" id="IPR029044">
    <property type="entry name" value="Nucleotide-diphossugar_trans"/>
</dbReference>
<evidence type="ECO:0000256" key="1">
    <source>
        <dbReference type="ARBA" id="ARBA00004141"/>
    </source>
</evidence>
<dbReference type="Pfam" id="PF00535">
    <property type="entry name" value="Glycos_transf_2"/>
    <property type="match status" value="1"/>
</dbReference>
<dbReference type="Gene3D" id="3.90.550.10">
    <property type="entry name" value="Spore Coat Polysaccharide Biosynthesis Protein SpsA, Chain A"/>
    <property type="match status" value="1"/>
</dbReference>
<dbReference type="PANTHER" id="PTHR10859">
    <property type="entry name" value="GLYCOSYL TRANSFERASE"/>
    <property type="match status" value="1"/>
</dbReference>
<dbReference type="SUPFAM" id="SSF53448">
    <property type="entry name" value="Nucleotide-diphospho-sugar transferases"/>
    <property type="match status" value="1"/>
</dbReference>
<dbReference type="GO" id="GO:0000271">
    <property type="term" value="P:polysaccharide biosynthetic process"/>
    <property type="evidence" value="ECO:0007669"/>
    <property type="project" value="InterPro"/>
</dbReference>
<dbReference type="GO" id="GO:0016020">
    <property type="term" value="C:membrane"/>
    <property type="evidence" value="ECO:0007669"/>
    <property type="project" value="UniProtKB-SubCell"/>
</dbReference>
<keyword evidence="10" id="KW-1185">Reference proteome</keyword>
<evidence type="ECO:0000256" key="6">
    <source>
        <dbReference type="SAM" id="Phobius"/>
    </source>
</evidence>
<keyword evidence="4 6" id="KW-0472">Membrane</keyword>
<keyword evidence="3 6" id="KW-1133">Transmembrane helix</keyword>
<keyword evidence="9" id="KW-0808">Transferase</keyword>
<evidence type="ECO:0000256" key="4">
    <source>
        <dbReference type="ARBA" id="ARBA00023136"/>
    </source>
</evidence>
<proteinExistence type="predicted"/>